<reference evidence="15" key="3">
    <citation type="submission" date="2025-09" db="UniProtKB">
        <authorList>
            <consortium name="Ensembl"/>
        </authorList>
    </citation>
    <scope>IDENTIFICATION</scope>
</reference>
<proteinExistence type="predicted"/>
<dbReference type="PANTHER" id="PTHR23005:SF4">
    <property type="entry name" value="OXYGEN-REGULATED PROTEIN 1"/>
    <property type="match status" value="1"/>
</dbReference>
<keyword evidence="9" id="KW-0966">Cell projection</keyword>
<feature type="region of interest" description="Disordered" evidence="13">
    <location>
        <begin position="451"/>
        <end position="474"/>
    </location>
</feature>
<feature type="region of interest" description="Disordered" evidence="13">
    <location>
        <begin position="257"/>
        <end position="280"/>
    </location>
</feature>
<evidence type="ECO:0000256" key="5">
    <source>
        <dbReference type="ARBA" id="ARBA00022737"/>
    </source>
</evidence>
<sequence>MSETPSTNFSMIHAASSEGQASYPRHFNVTQPVVAKRISFYKSGDPQFSGIQMVVNPRSFKTFDALLDNLSRKVPLPFGVRNISTPRGIHSITKLEDLEDGRSYICSHRKKIQPIDLEKARQKPLPWQSTRPLSARRRAAQLARAKEFGPACRELPVVVQTPRKLLVFKNGDPRTRHIIILSRKITQNFEAFLEHLTELMQYPVVKLYTTDGRKVPSLQAVILSSGAVVAAGREPFKPGNYDLLKYLLPDQLPRTSKRIYPKGQTKPEGRKSKPSSPRSQIYSLSSDKIYSNDCNSDCSLAPDNYLGLEKNDSQACEDISIVPSEDDIEKSILVNQDGTMTVEMNIRFKIREEEMVKWTTTVRRVGLLNGDKKSETCGFPIRTEDQSPAIESSTCTQSTDVPFLEKCENEEDNLAKETNSQVTGRESDIYNGAVWENTPVNTDVSEMPQHQVKHRFHRPPTPGPRRVRQKKSRVESITLVSETEVEEKMIGQFSYSEEREDGEGKSEYHMFTHSSSKMSSVTNKPKLAEFNSENLPKASLESKTEDRLFLSSPKSGDLVEITSQKTLEVAQNDSLSQIVQDKSVMEEGIVCMKNIMPYDTINDRIRPLPADITHFCVSGSGTELSHGETISEVPTSMDPSTVTTNIDKLVSEFAQCGLRSTPTSERLILPSGPKKKKGKKSHLQVVNSEQSQLNRENAIKRSLDKNEKVDFNSETIQEAMSPSSHCTERTVVLQVGSKKAANRTVYANGVSSKSNLDLTISKTLPSTQVPAARRIKNNGLFSGKAKHKAVKKMSFAGSIKKESSLEKKDFPQNDIKYCKNTFGIEDAHHILKVRNQVPKSFYVRKSVAAGYMIGTEKKNIFSKVNNLNTSLKNQKKQKLGKLKSDTVENKQHSRTWDHSLTSLKKIDFPDDIAHHSVQNYIQTWLQNVFPPPTLPSEKITPLNKKEGDIGNYTDNCFPHLIQAVSGKESEDIIENKAQTSMNPPLEKYNFDEVATESPINQNTVEVLAKEVYERQIRSLTDASLGEQVTPSVFLEYDTKIQAAKEETQDSTKNSELGPDPQGKKPDFRRQSVEAAVQVSAGDSSVIITNLPKDLLSGLLFHQIQAFVLNLQKSQNGTAKISCPLSDFSSLSSPLRSVSTNLILAWLMLLNLKGSLEAICQDDDFNTTSKSSEIFTLLEFLKHIAIAEKADDLKTAVSHLKESATTCLGLIGKEQVPVDVSANSSADEIQNVTKHSRNENAKEARDLYEADSVKHYGTEEAPISHKACALSNAFSPTEDFILDQTCSLDEPCFLEEDFSHNEGEEESETCPSVLPCPLEEAHVMSMTCIPNDILNSEEKTDNLELIEELERLDRLQEDLIMSEELNDLSIHELAPLQNENMGNLSNCSPFPNEAIMELSEKQEEISLAEFQNGLLNESQDKNTDMSFDKEDSRTSEEPGSTTNSMTSGERNISELESFEEIENQDKTNFNVQKNVGGHANLGTREKTKTNENPELTALSDGGIVEEEKRNDESYEKRLTKPPSLVFCYDSKQSPEKDTHKGETNVQVKMKVNNRNHSNPSLGSRKCLKSPVISDWSDYRPDTESEPTYKTSSDLTNESGDEIVQEREYNTGFVKRTIEKLYGEEAIKPCLLIGPTNSSQAFQASSLESTQRAQKASPYNSQCQTFNSPQQVSHHSPTLQSSWEEGMCGSITCAEDSSFTPSVNGVKVNHHEQDGIGHCMEQYNHAKPVRGTDEGVLIDKGKWLLKENHLLRLSSLDNTGMYGNAETTSADTLLDNNSDEIPYSHFGNLDQGPALADISSSELEEMAQPLEPRSNYFNMPHGSDSDPFHDDSLGIQNKTVNADSIPSLHEKMKDNQQPSKVCTALTCVYTMPGNKVHPVGHPGTDGPIKSQPSPLNNRNSAILQEGDSLDKLYAVCGQHCPILTAVIQPVNENDRGFVYRKASDIENFGDFHLWTSTLPHLLWSNNNSFRDENNNVSMKKTHMDNTSSDTFARFYLNSTLDLIKRRGFGIFNSSATEHENYLKECETHSRKVFYVCFLQTQLFVMDNMNLNKQGSSNQGDEISIAVDENNNLLNNRCQKYSLNFLFEIFGRKLPIGSCPRCEEEKVLNLTDLESNSKKII</sequence>
<feature type="region of interest" description="Disordered" evidence="13">
    <location>
        <begin position="1044"/>
        <end position="1071"/>
    </location>
</feature>
<evidence type="ECO:0000256" key="4">
    <source>
        <dbReference type="ARBA" id="ARBA00022606"/>
    </source>
</evidence>
<evidence type="ECO:0000256" key="13">
    <source>
        <dbReference type="SAM" id="MobiDB-lite"/>
    </source>
</evidence>
<feature type="domain" description="Doublecortin" evidence="14">
    <location>
        <begin position="36"/>
        <end position="118"/>
    </location>
</feature>
<dbReference type="GO" id="GO:0001750">
    <property type="term" value="C:photoreceptor outer segment"/>
    <property type="evidence" value="ECO:0007669"/>
    <property type="project" value="UniProtKB-SubCell"/>
</dbReference>
<evidence type="ECO:0000256" key="9">
    <source>
        <dbReference type="ARBA" id="ARBA00023273"/>
    </source>
</evidence>
<dbReference type="GO" id="GO:0042461">
    <property type="term" value="P:photoreceptor cell development"/>
    <property type="evidence" value="ECO:0007669"/>
    <property type="project" value="TreeGrafter"/>
</dbReference>
<feature type="region of interest" description="Disordered" evidence="13">
    <location>
        <begin position="1470"/>
        <end position="1514"/>
    </location>
</feature>
<keyword evidence="4" id="KW-0716">Sensory transduction</keyword>
<feature type="region of interest" description="Disordered" evidence="13">
    <location>
        <begin position="1572"/>
        <end position="1596"/>
    </location>
</feature>
<evidence type="ECO:0000256" key="12">
    <source>
        <dbReference type="ARBA" id="ARBA00046756"/>
    </source>
</evidence>
<name>A0A4X2JVP8_VOMUR</name>
<feature type="compositionally biased region" description="Basic and acidic residues" evidence="13">
    <location>
        <begin position="697"/>
        <end position="706"/>
    </location>
</feature>
<protein>
    <recommendedName>
        <fullName evidence="11">Oxygen-regulated protein 1</fullName>
    </recommendedName>
</protein>
<feature type="compositionally biased region" description="Basic and acidic residues" evidence="13">
    <location>
        <begin position="1417"/>
        <end position="1435"/>
    </location>
</feature>
<evidence type="ECO:0000313" key="15">
    <source>
        <dbReference type="Ensembl" id="ENSVURP00010001120.1"/>
    </source>
</evidence>
<dbReference type="SUPFAM" id="SSF89837">
    <property type="entry name" value="Doublecortin (DC)"/>
    <property type="match status" value="2"/>
</dbReference>
<dbReference type="GO" id="GO:0009416">
    <property type="term" value="P:response to light stimulus"/>
    <property type="evidence" value="ECO:0007669"/>
    <property type="project" value="UniProtKB-ARBA"/>
</dbReference>
<dbReference type="InterPro" id="IPR036572">
    <property type="entry name" value="Doublecortin_dom_sf"/>
</dbReference>
<keyword evidence="16" id="KW-1185">Reference proteome</keyword>
<dbReference type="CDD" id="cd17145">
    <property type="entry name" value="DCX1_RP1"/>
    <property type="match status" value="1"/>
</dbReference>
<feature type="domain" description="Doublecortin" evidence="14">
    <location>
        <begin position="163"/>
        <end position="242"/>
    </location>
</feature>
<dbReference type="Pfam" id="PF03607">
    <property type="entry name" value="DCX"/>
    <property type="match status" value="2"/>
</dbReference>
<feature type="compositionally biased region" description="Basic residues" evidence="13">
    <location>
        <begin position="673"/>
        <end position="682"/>
    </location>
</feature>
<evidence type="ECO:0000259" key="14">
    <source>
        <dbReference type="PROSITE" id="PS50309"/>
    </source>
</evidence>
<keyword evidence="7" id="KW-0969">Cilium</keyword>
<evidence type="ECO:0000256" key="3">
    <source>
        <dbReference type="ARBA" id="ARBA00022490"/>
    </source>
</evidence>
<dbReference type="PROSITE" id="PS50309">
    <property type="entry name" value="DC"/>
    <property type="match status" value="2"/>
</dbReference>
<comment type="function">
    <text evidence="10">Microtubule-associated protein regulating the stability and length of the microtubule-based axoneme of photoreceptors. Required for the differentiation of photoreceptor cells, it plays a role in the organization of the outer segment of rod and cone photoreceptors ensuring the correct orientation and higher-order stacking of outer segment disks along the photoreceptor axoneme.</text>
</comment>
<reference evidence="15" key="2">
    <citation type="submission" date="2025-08" db="UniProtKB">
        <authorList>
            <consortium name="Ensembl"/>
        </authorList>
    </citation>
    <scope>IDENTIFICATION</scope>
</reference>
<keyword evidence="3" id="KW-0963">Cytoplasm</keyword>
<comment type="subunit">
    <text evidence="12">Interacts (via the doublecortin domains) with microtubules. Interacts with RP1L1. Interacts with MAK.</text>
</comment>
<dbReference type="InterPro" id="IPR003533">
    <property type="entry name" value="Doublecortin_dom"/>
</dbReference>
<dbReference type="PANTHER" id="PTHR23005">
    <property type="entry name" value="RETINITIS PIGMENTOSA 1 PROTEIN"/>
    <property type="match status" value="1"/>
</dbReference>
<feature type="region of interest" description="Disordered" evidence="13">
    <location>
        <begin position="1412"/>
        <end position="1449"/>
    </location>
</feature>
<feature type="compositionally biased region" description="Basic and acidic residues" evidence="13">
    <location>
        <begin position="1504"/>
        <end position="1514"/>
    </location>
</feature>
<evidence type="ECO:0000256" key="11">
    <source>
        <dbReference type="ARBA" id="ARBA00044186"/>
    </source>
</evidence>
<feature type="region of interest" description="Disordered" evidence="13">
    <location>
        <begin position="664"/>
        <end position="706"/>
    </location>
</feature>
<evidence type="ECO:0000256" key="8">
    <source>
        <dbReference type="ARBA" id="ARBA00023212"/>
    </source>
</evidence>
<keyword evidence="6" id="KW-0970">Cilium biogenesis/degradation</keyword>
<dbReference type="Gene3D" id="3.10.20.230">
    <property type="entry name" value="Doublecortin domain"/>
    <property type="match status" value="2"/>
</dbReference>
<dbReference type="CDD" id="cd17147">
    <property type="entry name" value="DCX2_RP1"/>
    <property type="match status" value="1"/>
</dbReference>
<organism evidence="15 16">
    <name type="scientific">Vombatus ursinus</name>
    <name type="common">Common wombat</name>
    <dbReference type="NCBI Taxonomy" id="29139"/>
    <lineage>
        <taxon>Eukaryota</taxon>
        <taxon>Metazoa</taxon>
        <taxon>Chordata</taxon>
        <taxon>Craniata</taxon>
        <taxon>Vertebrata</taxon>
        <taxon>Euteleostomi</taxon>
        <taxon>Mammalia</taxon>
        <taxon>Metatheria</taxon>
        <taxon>Diprotodontia</taxon>
        <taxon>Vombatidae</taxon>
        <taxon>Vombatus</taxon>
    </lineage>
</organism>
<dbReference type="GO" id="GO:0035082">
    <property type="term" value="P:axoneme assembly"/>
    <property type="evidence" value="ECO:0007669"/>
    <property type="project" value="TreeGrafter"/>
</dbReference>
<feature type="compositionally biased region" description="Polar residues" evidence="13">
    <location>
        <begin position="684"/>
        <end position="695"/>
    </location>
</feature>
<evidence type="ECO:0000256" key="10">
    <source>
        <dbReference type="ARBA" id="ARBA00043933"/>
    </source>
</evidence>
<reference evidence="16" key="1">
    <citation type="submission" date="2018-12" db="EMBL/GenBank/DDBJ databases">
        <authorList>
            <person name="Yazar S."/>
        </authorList>
    </citation>
    <scope>NUCLEOTIDE SEQUENCE [LARGE SCALE GENOMIC DNA]</scope>
</reference>
<dbReference type="GO" id="GO:0035556">
    <property type="term" value="P:intracellular signal transduction"/>
    <property type="evidence" value="ECO:0007669"/>
    <property type="project" value="InterPro"/>
</dbReference>
<dbReference type="GO" id="GO:0001917">
    <property type="term" value="C:photoreceptor inner segment"/>
    <property type="evidence" value="ECO:0007669"/>
    <property type="project" value="UniProtKB-ARBA"/>
</dbReference>
<dbReference type="Proteomes" id="UP000314987">
    <property type="component" value="Unassembled WGS sequence"/>
</dbReference>
<keyword evidence="8" id="KW-0206">Cytoskeleton</keyword>
<evidence type="ECO:0000256" key="1">
    <source>
        <dbReference type="ARBA" id="ARBA00004430"/>
    </source>
</evidence>
<dbReference type="GO" id="GO:0005930">
    <property type="term" value="C:axoneme"/>
    <property type="evidence" value="ECO:0007669"/>
    <property type="project" value="UniProtKB-SubCell"/>
</dbReference>
<dbReference type="STRING" id="29139.ENSVURP00010001120"/>
<dbReference type="GeneTree" id="ENSGT00940000154242"/>
<evidence type="ECO:0000256" key="7">
    <source>
        <dbReference type="ARBA" id="ARBA00023069"/>
    </source>
</evidence>
<dbReference type="Ensembl" id="ENSVURT00010001291.1">
    <property type="protein sequence ID" value="ENSVURP00010001120.1"/>
    <property type="gene ID" value="ENSVURG00010000811.1"/>
</dbReference>
<feature type="compositionally biased region" description="Polar residues" evidence="13">
    <location>
        <begin position="1436"/>
        <end position="1449"/>
    </location>
</feature>
<evidence type="ECO:0000256" key="2">
    <source>
        <dbReference type="ARBA" id="ARBA00004504"/>
    </source>
</evidence>
<dbReference type="GO" id="GO:0060041">
    <property type="term" value="P:retina development in camera-type eye"/>
    <property type="evidence" value="ECO:0007669"/>
    <property type="project" value="TreeGrafter"/>
</dbReference>
<dbReference type="SMART" id="SM00537">
    <property type="entry name" value="DCX"/>
    <property type="match status" value="2"/>
</dbReference>
<evidence type="ECO:0000313" key="16">
    <source>
        <dbReference type="Proteomes" id="UP000314987"/>
    </source>
</evidence>
<dbReference type="FunFam" id="3.10.20.230:FF:000007">
    <property type="entry name" value="Oxygen-regulated protein 1"/>
    <property type="match status" value="1"/>
</dbReference>
<dbReference type="FunFam" id="3.10.20.230:FF:000006">
    <property type="entry name" value="Oxygen-regulated protein 1"/>
    <property type="match status" value="1"/>
</dbReference>
<accession>A0A4X2JVP8</accession>
<feature type="compositionally biased region" description="Basic and acidic residues" evidence="13">
    <location>
        <begin position="1061"/>
        <end position="1071"/>
    </location>
</feature>
<dbReference type="GO" id="GO:0032391">
    <property type="term" value="C:photoreceptor connecting cilium"/>
    <property type="evidence" value="ECO:0007669"/>
    <property type="project" value="UniProtKB-ARBA"/>
</dbReference>
<comment type="subcellular location">
    <subcellularLocation>
        <location evidence="2">Cell projection</location>
        <location evidence="2">Cilium</location>
        <location evidence="2">Photoreceptor outer segment</location>
    </subcellularLocation>
    <subcellularLocation>
        <location evidence="1">Cytoplasm</location>
        <location evidence="1">Cytoskeleton</location>
        <location evidence="1">Cilium axoneme</location>
    </subcellularLocation>
</comment>
<keyword evidence="5" id="KW-0677">Repeat</keyword>
<feature type="compositionally biased region" description="Polar residues" evidence="13">
    <location>
        <begin position="1584"/>
        <end position="1596"/>
    </location>
</feature>
<evidence type="ECO:0000256" key="6">
    <source>
        <dbReference type="ARBA" id="ARBA00022794"/>
    </source>
</evidence>